<accession>M3GB33</accession>
<proteinExistence type="predicted"/>
<gene>
    <name evidence="1" type="ORF">LEP1GSC123_1138</name>
</gene>
<evidence type="ECO:0000313" key="1">
    <source>
        <dbReference type="EMBL" id="EMF98116.1"/>
    </source>
</evidence>
<name>M3GB33_LEPBO</name>
<dbReference type="Proteomes" id="UP000011783">
    <property type="component" value="Unassembled WGS sequence"/>
</dbReference>
<dbReference type="BioCyc" id="LBOR1193007:G11KN-2788-MONOMER"/>
<evidence type="ECO:0000313" key="2">
    <source>
        <dbReference type="Proteomes" id="UP000011783"/>
    </source>
</evidence>
<sequence length="61" mass="7396">MLYRNFLILNRFLNYIFHCLQISKIKRKLISALIKKINKNQSKKDETKPEVLDLKIQILQH</sequence>
<dbReference type="AlphaFoldDB" id="M3GB33"/>
<protein>
    <submittedName>
        <fullName evidence="1">Uncharacterized protein</fullName>
    </submittedName>
</protein>
<dbReference type="EMBL" id="AKWO02000098">
    <property type="protein sequence ID" value="EMF98116.1"/>
    <property type="molecule type" value="Genomic_DNA"/>
</dbReference>
<comment type="caution">
    <text evidence="1">The sequence shown here is derived from an EMBL/GenBank/DDBJ whole genome shotgun (WGS) entry which is preliminary data.</text>
</comment>
<reference evidence="1 2" key="1">
    <citation type="submission" date="2013-01" db="EMBL/GenBank/DDBJ databases">
        <authorList>
            <person name="Harkins D.M."/>
            <person name="Durkin A.S."/>
            <person name="Brinkac L.M."/>
            <person name="Haft D.H."/>
            <person name="Selengut J.D."/>
            <person name="Sanka R."/>
            <person name="DePew J."/>
            <person name="Purushe J."/>
            <person name="Picardeau M."/>
            <person name="Werts C."/>
            <person name="Goarant C."/>
            <person name="Vinetz J.M."/>
            <person name="Sutton G.G."/>
            <person name="Nierman W.C."/>
            <person name="Fouts D.E."/>
        </authorList>
    </citation>
    <scope>NUCLEOTIDE SEQUENCE [LARGE SCALE GENOMIC DNA]</scope>
    <source>
        <strain evidence="1 2">200701203</strain>
    </source>
</reference>
<organism evidence="1 2">
    <name type="scientific">Leptospira borgpetersenii str. 200701203</name>
    <dbReference type="NCBI Taxonomy" id="1193007"/>
    <lineage>
        <taxon>Bacteria</taxon>
        <taxon>Pseudomonadati</taxon>
        <taxon>Spirochaetota</taxon>
        <taxon>Spirochaetia</taxon>
        <taxon>Leptospirales</taxon>
        <taxon>Leptospiraceae</taxon>
        <taxon>Leptospira</taxon>
    </lineage>
</organism>